<dbReference type="EMBL" id="JASBWR010000110">
    <property type="protein sequence ID" value="KAJ9094582.1"/>
    <property type="molecule type" value="Genomic_DNA"/>
</dbReference>
<gene>
    <name evidence="1" type="ORF">QFC19_007880</name>
</gene>
<keyword evidence="2" id="KW-1185">Reference proteome</keyword>
<proteinExistence type="predicted"/>
<organism evidence="1 2">
    <name type="scientific">Naganishia cerealis</name>
    <dbReference type="NCBI Taxonomy" id="610337"/>
    <lineage>
        <taxon>Eukaryota</taxon>
        <taxon>Fungi</taxon>
        <taxon>Dikarya</taxon>
        <taxon>Basidiomycota</taxon>
        <taxon>Agaricomycotina</taxon>
        <taxon>Tremellomycetes</taxon>
        <taxon>Filobasidiales</taxon>
        <taxon>Filobasidiaceae</taxon>
        <taxon>Naganishia</taxon>
    </lineage>
</organism>
<sequence length="488" mass="53760">MICSLSGKEAEEPVISRKSGAIFERKLIEEYISAHGKDPISEENLTIEDLTKVQGVPEYVPPQLPSLASIPNLLKTFQNEWDALALEVFSLRKQLHKARQELSASLYHYDAAVRVAAKATEERDEAQRALKELSQAVGNGVSQIKNDIDNGHPYKNGDEIPVSTNNILLSDIAEELEVERERLFAQHKAQKKTTKQFSGADYSIQMKENIPLPFKTLATVAYRDGMLALASTAGSITIVDVQNDANTTKIVRKGKPSNITLIKSEGQVVPVATTKDKIFVGSEKTSLQHSGEIIAIASHPTLAYFVVVGRTGWLLATTNSIIHQDSTPYISAAFHIDGKLVALGSSSAIDIVDISTAEKVAAIEFSNANKLLFAPNGYWLLALSNESLLVIDIRTQSVVGNIEGSFKDFVIDPTSTIIIATSEDSTFLYKYSKSEKQWMNEPVVHLDQGIRSIFILDDVHFEDYLQTGDIPFIGIDTDIRKGELKKEN</sequence>
<evidence type="ECO:0000313" key="1">
    <source>
        <dbReference type="EMBL" id="KAJ9094582.1"/>
    </source>
</evidence>
<protein>
    <submittedName>
        <fullName evidence="1">Uncharacterized protein</fullName>
    </submittedName>
</protein>
<reference evidence="1" key="1">
    <citation type="submission" date="2023-04" db="EMBL/GenBank/DDBJ databases">
        <title>Draft Genome sequencing of Naganishia species isolated from polar environments using Oxford Nanopore Technology.</title>
        <authorList>
            <person name="Leo P."/>
            <person name="Venkateswaran K."/>
        </authorList>
    </citation>
    <scope>NUCLEOTIDE SEQUENCE</scope>
    <source>
        <strain evidence="1">MNA-CCFEE 5261</strain>
    </source>
</reference>
<evidence type="ECO:0000313" key="2">
    <source>
        <dbReference type="Proteomes" id="UP001241377"/>
    </source>
</evidence>
<accession>A0ACC2V5N7</accession>
<comment type="caution">
    <text evidence="1">The sequence shown here is derived from an EMBL/GenBank/DDBJ whole genome shotgun (WGS) entry which is preliminary data.</text>
</comment>
<dbReference type="Proteomes" id="UP001241377">
    <property type="component" value="Unassembled WGS sequence"/>
</dbReference>
<name>A0ACC2V5N7_9TREE</name>